<gene>
    <name evidence="1" type="ORF">ACIKP7_18445</name>
</gene>
<accession>A0ACC7M3C3</accession>
<evidence type="ECO:0000313" key="2">
    <source>
        <dbReference type="Proteomes" id="UP001615411"/>
    </source>
</evidence>
<sequence>MTDAAVQQESDQAQAPVLSGFLKLKGKNNPTQKGQKYLQRVIFTLIARHTAAMGQQTRWGTALAQPEPTAMGSLRGCRQQALMCDNGTARQIADDGAGKRFALCGPGNTVKEWFHAST</sequence>
<evidence type="ECO:0000313" key="1">
    <source>
        <dbReference type="EMBL" id="MFJ1340102.1"/>
    </source>
</evidence>
<name>A0ACC7M3C3_9PSED</name>
<protein>
    <submittedName>
        <fullName evidence="1">Uncharacterized protein</fullName>
    </submittedName>
</protein>
<proteinExistence type="predicted"/>
<reference evidence="1" key="1">
    <citation type="submission" date="2024-10" db="EMBL/GenBank/DDBJ databases">
        <title>Aeromonas and Pseudomonas from the Cagarras Archipelago, Rio de Janeiro, Brazil.</title>
        <authorList>
            <person name="Canellas A.L.B."/>
            <person name="Laport M.S."/>
        </authorList>
    </citation>
    <scope>NUCLEOTIDE SEQUENCE</scope>
    <source>
        <strain evidence="1">ACP-7</strain>
    </source>
</reference>
<keyword evidence="2" id="KW-1185">Reference proteome</keyword>
<comment type="caution">
    <text evidence="1">The sequence shown here is derived from an EMBL/GenBank/DDBJ whole genome shotgun (WGS) entry which is preliminary data.</text>
</comment>
<dbReference type="EMBL" id="JBIUGF010000064">
    <property type="protein sequence ID" value="MFJ1340102.1"/>
    <property type="molecule type" value="Genomic_DNA"/>
</dbReference>
<dbReference type="Proteomes" id="UP001615411">
    <property type="component" value="Unassembled WGS sequence"/>
</dbReference>
<organism evidence="1 2">
    <name type="scientific">Pseudomonas caricapapayae</name>
    <dbReference type="NCBI Taxonomy" id="46678"/>
    <lineage>
        <taxon>Bacteria</taxon>
        <taxon>Pseudomonadati</taxon>
        <taxon>Pseudomonadota</taxon>
        <taxon>Gammaproteobacteria</taxon>
        <taxon>Pseudomonadales</taxon>
        <taxon>Pseudomonadaceae</taxon>
        <taxon>Pseudomonas</taxon>
    </lineage>
</organism>